<dbReference type="Proteomes" id="UP000198892">
    <property type="component" value="Unassembled WGS sequence"/>
</dbReference>
<name>A0A1I5MLJ9_9BACI</name>
<dbReference type="AlphaFoldDB" id="A0A1I5MLJ9"/>
<reference evidence="2" key="1">
    <citation type="submission" date="2016-10" db="EMBL/GenBank/DDBJ databases">
        <authorList>
            <person name="Varghese N."/>
            <person name="Submissions S."/>
        </authorList>
    </citation>
    <scope>NUCLEOTIDE SEQUENCE [LARGE SCALE GENOMIC DNA]</scope>
    <source>
        <strain evidence="2">S7</strain>
    </source>
</reference>
<dbReference type="RefSeq" id="WP_093335105.1">
    <property type="nucleotide sequence ID" value="NZ_FOXD01000002.1"/>
</dbReference>
<evidence type="ECO:0000313" key="2">
    <source>
        <dbReference type="Proteomes" id="UP000198892"/>
    </source>
</evidence>
<dbReference type="STRING" id="1884432.SAMN05518683_102275"/>
<evidence type="ECO:0000313" key="1">
    <source>
        <dbReference type="EMBL" id="SFP10419.1"/>
    </source>
</evidence>
<accession>A0A1I5MLJ9</accession>
<protein>
    <submittedName>
        <fullName evidence="1">Uncharacterized protein</fullName>
    </submittedName>
</protein>
<sequence length="105" mass="12535">MMVQLDLIESLHYFNPAASAWIDTKQEPVHCYVKAVVPEKRNSRKSDFMTWAAHRDAIFRAYECSLSEAEEILHHSYENNTPVTMKIYRDEEHEFYFTKVEDYLK</sequence>
<dbReference type="EMBL" id="FOXD01000002">
    <property type="protein sequence ID" value="SFP10419.1"/>
    <property type="molecule type" value="Genomic_DNA"/>
</dbReference>
<organism evidence="1 2">
    <name type="scientific">Salibacterium halotolerans</name>
    <dbReference type="NCBI Taxonomy" id="1884432"/>
    <lineage>
        <taxon>Bacteria</taxon>
        <taxon>Bacillati</taxon>
        <taxon>Bacillota</taxon>
        <taxon>Bacilli</taxon>
        <taxon>Bacillales</taxon>
        <taxon>Bacillaceae</taxon>
    </lineage>
</organism>
<keyword evidence="2" id="KW-1185">Reference proteome</keyword>
<proteinExistence type="predicted"/>
<dbReference type="OrthoDB" id="9870098at2"/>
<gene>
    <name evidence="1" type="ORF">SAMN05518683_102275</name>
</gene>